<organism evidence="7 8">
    <name type="scientific">Bosea massiliensis</name>
    <dbReference type="NCBI Taxonomy" id="151419"/>
    <lineage>
        <taxon>Bacteria</taxon>
        <taxon>Pseudomonadati</taxon>
        <taxon>Pseudomonadota</taxon>
        <taxon>Alphaproteobacteria</taxon>
        <taxon>Hyphomicrobiales</taxon>
        <taxon>Boseaceae</taxon>
        <taxon>Bosea</taxon>
    </lineage>
</organism>
<dbReference type="Proteomes" id="UP001596060">
    <property type="component" value="Unassembled WGS sequence"/>
</dbReference>
<feature type="transmembrane region" description="Helical" evidence="6">
    <location>
        <begin position="6"/>
        <end position="24"/>
    </location>
</feature>
<dbReference type="InterPro" id="IPR001851">
    <property type="entry name" value="ABC_transp_permease"/>
</dbReference>
<evidence type="ECO:0000256" key="3">
    <source>
        <dbReference type="ARBA" id="ARBA00022692"/>
    </source>
</evidence>
<comment type="caution">
    <text evidence="7">The sequence shown here is derived from an EMBL/GenBank/DDBJ whole genome shotgun (WGS) entry which is preliminary data.</text>
</comment>
<feature type="transmembrane region" description="Helical" evidence="6">
    <location>
        <begin position="125"/>
        <end position="150"/>
    </location>
</feature>
<keyword evidence="2" id="KW-1003">Cell membrane</keyword>
<evidence type="ECO:0000256" key="6">
    <source>
        <dbReference type="SAM" id="Phobius"/>
    </source>
</evidence>
<keyword evidence="4 6" id="KW-1133">Transmembrane helix</keyword>
<feature type="transmembrane region" description="Helical" evidence="6">
    <location>
        <begin position="86"/>
        <end position="105"/>
    </location>
</feature>
<proteinExistence type="predicted"/>
<name>A0ABW0P7M6_9HYPH</name>
<dbReference type="PANTHER" id="PTHR30482:SF10">
    <property type="entry name" value="HIGH-AFFINITY BRANCHED-CHAIN AMINO ACID TRANSPORT PROTEIN BRAE"/>
    <property type="match status" value="1"/>
</dbReference>
<dbReference type="RefSeq" id="WP_377817865.1">
    <property type="nucleotide sequence ID" value="NZ_JBHSLU010000104.1"/>
</dbReference>
<feature type="transmembrane region" description="Helical" evidence="6">
    <location>
        <begin position="215"/>
        <end position="243"/>
    </location>
</feature>
<gene>
    <name evidence="7" type="ORF">ACFPN9_25730</name>
</gene>
<keyword evidence="5 6" id="KW-0472">Membrane</keyword>
<keyword evidence="3 6" id="KW-0812">Transmembrane</keyword>
<comment type="subcellular location">
    <subcellularLocation>
        <location evidence="1">Cell membrane</location>
        <topology evidence="1">Multi-pass membrane protein</topology>
    </subcellularLocation>
</comment>
<dbReference type="Pfam" id="PF02653">
    <property type="entry name" value="BPD_transp_2"/>
    <property type="match status" value="1"/>
</dbReference>
<evidence type="ECO:0000256" key="1">
    <source>
        <dbReference type="ARBA" id="ARBA00004651"/>
    </source>
</evidence>
<keyword evidence="8" id="KW-1185">Reference proteome</keyword>
<evidence type="ECO:0000256" key="5">
    <source>
        <dbReference type="ARBA" id="ARBA00023136"/>
    </source>
</evidence>
<dbReference type="CDD" id="cd06581">
    <property type="entry name" value="TM_PBP1_LivM_like"/>
    <property type="match status" value="1"/>
</dbReference>
<dbReference type="PANTHER" id="PTHR30482">
    <property type="entry name" value="HIGH-AFFINITY BRANCHED-CHAIN AMINO ACID TRANSPORT SYSTEM PERMEASE"/>
    <property type="match status" value="1"/>
</dbReference>
<evidence type="ECO:0000256" key="4">
    <source>
        <dbReference type="ARBA" id="ARBA00022989"/>
    </source>
</evidence>
<reference evidence="8" key="1">
    <citation type="journal article" date="2019" name="Int. J. Syst. Evol. Microbiol.">
        <title>The Global Catalogue of Microorganisms (GCM) 10K type strain sequencing project: providing services to taxonomists for standard genome sequencing and annotation.</title>
        <authorList>
            <consortium name="The Broad Institute Genomics Platform"/>
            <consortium name="The Broad Institute Genome Sequencing Center for Infectious Disease"/>
            <person name="Wu L."/>
            <person name="Ma J."/>
        </authorList>
    </citation>
    <scope>NUCLEOTIDE SEQUENCE [LARGE SCALE GENOMIC DNA]</scope>
    <source>
        <strain evidence="8">CCUG 43117</strain>
    </source>
</reference>
<sequence>MDHYLITLLSIGGIYLLLAQALNFQYGFAGLANFGVVGFYAIGAYTSALLSMAGWPVPVSVLVGGLAGVLASLLLGRICLRLRADYLGIVTLSFSEIVRTFLIGHESLTNGPRGIANVPALPLPWSSAANFLTVIILANLLVAVGIYLWVRSPFGRSVQAMRDDEAAFSAIAKSALSYKMRVLGLGGGIMAIAGALYAHYIGYISPDQFIPLTTFYVWIAVIVGGAGRLSGALAGTLLLTLFLEGSRFLRDVLPWISEVEMASIRLAAIGLALMIMTVWRPQGLMGNYTSK</sequence>
<dbReference type="EMBL" id="JBHSLU010000104">
    <property type="protein sequence ID" value="MFC5508641.1"/>
    <property type="molecule type" value="Genomic_DNA"/>
</dbReference>
<feature type="transmembrane region" description="Helical" evidence="6">
    <location>
        <begin position="31"/>
        <end position="53"/>
    </location>
</feature>
<evidence type="ECO:0000313" key="8">
    <source>
        <dbReference type="Proteomes" id="UP001596060"/>
    </source>
</evidence>
<protein>
    <submittedName>
        <fullName evidence="7">Branched-chain amino acid ABC transporter permease</fullName>
    </submittedName>
</protein>
<dbReference type="InterPro" id="IPR043428">
    <property type="entry name" value="LivM-like"/>
</dbReference>
<accession>A0ABW0P7M6</accession>
<feature type="transmembrane region" description="Helical" evidence="6">
    <location>
        <begin position="182"/>
        <end position="203"/>
    </location>
</feature>
<evidence type="ECO:0000313" key="7">
    <source>
        <dbReference type="EMBL" id="MFC5508641.1"/>
    </source>
</evidence>
<evidence type="ECO:0000256" key="2">
    <source>
        <dbReference type="ARBA" id="ARBA00022475"/>
    </source>
</evidence>
<feature type="transmembrane region" description="Helical" evidence="6">
    <location>
        <begin position="59"/>
        <end position="79"/>
    </location>
</feature>
<feature type="transmembrane region" description="Helical" evidence="6">
    <location>
        <begin position="264"/>
        <end position="281"/>
    </location>
</feature>